<feature type="domain" description="Domain X" evidence="8">
    <location>
        <begin position="367"/>
        <end position="478"/>
    </location>
</feature>
<gene>
    <name evidence="6 10" type="primary">matK</name>
</gene>
<dbReference type="InterPro" id="IPR002866">
    <property type="entry name" value="Maturase_MatK"/>
</dbReference>
<dbReference type="AlphaFoldDB" id="A0A516TBW2"/>
<evidence type="ECO:0000256" key="3">
    <source>
        <dbReference type="ARBA" id="ARBA00022664"/>
    </source>
</evidence>
<keyword evidence="2 7" id="KW-0934">Plastid</keyword>
<keyword evidence="5 6" id="KW-0694">RNA-binding</keyword>
<dbReference type="InterPro" id="IPR024942">
    <property type="entry name" value="Maturase_MatK_N"/>
</dbReference>
<dbReference type="GO" id="GO:0006397">
    <property type="term" value="P:mRNA processing"/>
    <property type="evidence" value="ECO:0007669"/>
    <property type="project" value="UniProtKB-KW"/>
</dbReference>
<dbReference type="PANTHER" id="PTHR34811">
    <property type="entry name" value="MATURASE K"/>
    <property type="match status" value="1"/>
</dbReference>
<dbReference type="GO" id="GO:0003723">
    <property type="term" value="F:RNA binding"/>
    <property type="evidence" value="ECO:0007669"/>
    <property type="project" value="UniProtKB-KW"/>
</dbReference>
<sequence>MGTVAKVLSKTKKLEKNKKKIVWQQRFLYPLLFQNDLYAIAYNRSLNKSNLKKIEKYNLNEQFSFLTLKRLINKIRRKKYMGELKKNYNKVFDINCNTHFYSKALREGFAVILEISSSVQLEKTFIKEFNKWTSYQSTHSVFPFIEDNFSHSNSILNTKIPYFIHPEVLTRILRRRIQDTSFSHLLRVIFYKNKKLITLNTSVIFSQKEMTRLSTFLWHSYICELEFFLVNQWKILNYFKSLLYLTLLDQKICIEKIQHVINNPLSMKFQFFFYKKKMSFHYLKYDNNYIIAIRGSNYLAEIWSFFFLKFWYYYFNYSFNPSRINIKKLSKNCFSCLGYLFNIQIKNIVVETKMLYNLKKSYIRKKELSSITPILFLIQLLAKEKFCNILGHPISKLAWTTLTDDEIFNRFNQIWRNFFYYYDGCRNKKNLYQVQYILRFSCAKTLACKHKSTIRYVWKKHGSNFFAKSFFLKKKELISLKFFKLYPSIKKIWYLDIVQINFLAKLLQEKGKNTNNK</sequence>
<dbReference type="HAMAP" id="MF_01390">
    <property type="entry name" value="MatK"/>
    <property type="match status" value="1"/>
</dbReference>
<evidence type="ECO:0000313" key="10">
    <source>
        <dbReference type="EMBL" id="QDQ38650.1"/>
    </source>
</evidence>
<comment type="subcellular location">
    <subcellularLocation>
        <location evidence="6">Plastid</location>
        <location evidence="6">Chloroplast</location>
    </subcellularLocation>
</comment>
<feature type="domain" description="Maturase MatK N-terminal" evidence="9">
    <location>
        <begin position="13"/>
        <end position="338"/>
    </location>
</feature>
<protein>
    <recommendedName>
        <fullName evidence="6">Maturase K</fullName>
    </recommendedName>
    <alternativeName>
        <fullName evidence="6">Intron maturase</fullName>
    </alternativeName>
</protein>
<proteinExistence type="inferred from homology"/>
<name>A0A516TBW2_FISNO</name>
<reference evidence="10" key="1">
    <citation type="submission" date="2019-05" db="EMBL/GenBank/DDBJ databases">
        <title>The complete chloroplast genome of Fissidens nobilis Griff. (Fissidentaceae, Bryophyta).</title>
        <authorList>
            <person name="Kwon W."/>
            <person name="Min J."/>
            <person name="Xi H."/>
            <person name="Park J."/>
        </authorList>
    </citation>
    <scope>NUCLEOTIDE SEQUENCE</scope>
    <source>
        <strain evidence="10">KBDI00015</strain>
    </source>
</reference>
<organism evidence="10">
    <name type="scientific">Fissidens nobilis</name>
    <name type="common">Moss</name>
    <dbReference type="NCBI Taxonomy" id="2008595"/>
    <lineage>
        <taxon>Eukaryota</taxon>
        <taxon>Viridiplantae</taxon>
        <taxon>Streptophyta</taxon>
        <taxon>Embryophyta</taxon>
        <taxon>Bryophyta</taxon>
        <taxon>Bryophytina</taxon>
        <taxon>Bryopsida</taxon>
        <taxon>Dicranidae</taxon>
        <taxon>Dicranales</taxon>
        <taxon>Fissidentaceae</taxon>
        <taxon>Fissidens</taxon>
    </lineage>
</organism>
<evidence type="ECO:0000256" key="7">
    <source>
        <dbReference type="RuleBase" id="RU004226"/>
    </source>
</evidence>
<keyword evidence="3 6" id="KW-0507">mRNA processing</keyword>
<comment type="similarity">
    <text evidence="1 6">Belongs to the intron maturase 2 family. MatK subfamily.</text>
</comment>
<dbReference type="EMBL" id="MK876184">
    <property type="protein sequence ID" value="QDQ38650.1"/>
    <property type="molecule type" value="Genomic_DNA"/>
</dbReference>
<dbReference type="Pfam" id="PF01348">
    <property type="entry name" value="Intron_maturas2"/>
    <property type="match status" value="1"/>
</dbReference>
<dbReference type="GeneID" id="41039844"/>
<keyword evidence="7 10" id="KW-0150">Chloroplast</keyword>
<dbReference type="PANTHER" id="PTHR34811:SF1">
    <property type="entry name" value="MATURASE K"/>
    <property type="match status" value="1"/>
</dbReference>
<evidence type="ECO:0000259" key="8">
    <source>
        <dbReference type="Pfam" id="PF01348"/>
    </source>
</evidence>
<geneLocation type="chloroplast" evidence="10"/>
<dbReference type="GO" id="GO:0008380">
    <property type="term" value="P:RNA splicing"/>
    <property type="evidence" value="ECO:0007669"/>
    <property type="project" value="UniProtKB-UniRule"/>
</dbReference>
<evidence type="ECO:0000256" key="1">
    <source>
        <dbReference type="ARBA" id="ARBA00006621"/>
    </source>
</evidence>
<evidence type="ECO:0000259" key="9">
    <source>
        <dbReference type="Pfam" id="PF01824"/>
    </source>
</evidence>
<accession>A0A516TBW2</accession>
<evidence type="ECO:0000256" key="5">
    <source>
        <dbReference type="ARBA" id="ARBA00022884"/>
    </source>
</evidence>
<dbReference type="Pfam" id="PF01824">
    <property type="entry name" value="MatK_N"/>
    <property type="match status" value="1"/>
</dbReference>
<keyword evidence="4 6" id="KW-0819">tRNA processing</keyword>
<dbReference type="InterPro" id="IPR024937">
    <property type="entry name" value="Domain_X"/>
</dbReference>
<dbReference type="GO" id="GO:0008033">
    <property type="term" value="P:tRNA processing"/>
    <property type="evidence" value="ECO:0007669"/>
    <property type="project" value="UniProtKB-KW"/>
</dbReference>
<evidence type="ECO:0000256" key="4">
    <source>
        <dbReference type="ARBA" id="ARBA00022694"/>
    </source>
</evidence>
<evidence type="ECO:0000256" key="6">
    <source>
        <dbReference type="HAMAP-Rule" id="MF_01390"/>
    </source>
</evidence>
<dbReference type="GO" id="GO:0009507">
    <property type="term" value="C:chloroplast"/>
    <property type="evidence" value="ECO:0007669"/>
    <property type="project" value="UniProtKB-SubCell"/>
</dbReference>
<comment type="function">
    <text evidence="6 7">Usually encoded in the trnK tRNA gene intron. Probably assists in splicing its own and other chloroplast group II introns.</text>
</comment>
<dbReference type="RefSeq" id="YP_009682217.1">
    <property type="nucleotide sequence ID" value="NC_044155.1"/>
</dbReference>
<evidence type="ECO:0000256" key="2">
    <source>
        <dbReference type="ARBA" id="ARBA00022640"/>
    </source>
</evidence>